<reference evidence="1 2" key="2">
    <citation type="submission" date="2023-10" db="EMBL/GenBank/DDBJ databases">
        <authorList>
            <person name="Han X.F."/>
        </authorList>
    </citation>
    <scope>NUCLEOTIDE SEQUENCE [LARGE SCALE GENOMIC DNA]</scope>
    <source>
        <strain evidence="1 2">KCTC 39840</strain>
    </source>
</reference>
<dbReference type="Proteomes" id="UP001284601">
    <property type="component" value="Unassembled WGS sequence"/>
</dbReference>
<dbReference type="RefSeq" id="WP_318596674.1">
    <property type="nucleotide sequence ID" value="NZ_JAWSTH010000016.1"/>
</dbReference>
<sequence>MDPTALLRPGLLDGRTIALGGGGPFGPALAELGATPATLPLTLDEDDAASHARAAVTAHGALDALVHDLRPAFGSGGDDGLGATLDGAWVTIRAVANAAWIEPARAGKVVLVAPPPRGAEDPQADGVRGAAENIARTLSIEWSRFGIRTVAITPGARTTDGELAALAAYLVSPAGDYFSGARLALGEVAETPSAG</sequence>
<evidence type="ECO:0000313" key="1">
    <source>
        <dbReference type="EMBL" id="MDW5594403.1"/>
    </source>
</evidence>
<reference evidence="2" key="1">
    <citation type="submission" date="2023-07" db="EMBL/GenBank/DDBJ databases">
        <title>Conexibacter stalactiti sp. nov., isolated from stalactites in a lava cave and emended description of the genus Conexibacter.</title>
        <authorList>
            <person name="Lee S.D."/>
        </authorList>
    </citation>
    <scope>NUCLEOTIDE SEQUENCE [LARGE SCALE GENOMIC DNA]</scope>
    <source>
        <strain evidence="2">KCTC 39840</strain>
    </source>
</reference>
<keyword evidence="2" id="KW-1185">Reference proteome</keyword>
<comment type="caution">
    <text evidence="1">The sequence shown here is derived from an EMBL/GenBank/DDBJ whole genome shotgun (WGS) entry which is preliminary data.</text>
</comment>
<organism evidence="1 2">
    <name type="scientific">Conexibacter stalactiti</name>
    <dbReference type="NCBI Taxonomy" id="1940611"/>
    <lineage>
        <taxon>Bacteria</taxon>
        <taxon>Bacillati</taxon>
        <taxon>Actinomycetota</taxon>
        <taxon>Thermoleophilia</taxon>
        <taxon>Solirubrobacterales</taxon>
        <taxon>Conexibacteraceae</taxon>
        <taxon>Conexibacter</taxon>
    </lineage>
</organism>
<evidence type="ECO:0008006" key="3">
    <source>
        <dbReference type="Google" id="ProtNLM"/>
    </source>
</evidence>
<dbReference type="EMBL" id="JAWSTH010000016">
    <property type="protein sequence ID" value="MDW5594403.1"/>
    <property type="molecule type" value="Genomic_DNA"/>
</dbReference>
<protein>
    <recommendedName>
        <fullName evidence="3">Short chain dehydrogenase</fullName>
    </recommendedName>
</protein>
<accession>A0ABU4HM70</accession>
<dbReference type="Gene3D" id="3.40.50.720">
    <property type="entry name" value="NAD(P)-binding Rossmann-like Domain"/>
    <property type="match status" value="1"/>
</dbReference>
<gene>
    <name evidence="1" type="ORF">R7226_08650</name>
</gene>
<dbReference type="InterPro" id="IPR036291">
    <property type="entry name" value="NAD(P)-bd_dom_sf"/>
</dbReference>
<dbReference type="SUPFAM" id="SSF51735">
    <property type="entry name" value="NAD(P)-binding Rossmann-fold domains"/>
    <property type="match status" value="1"/>
</dbReference>
<proteinExistence type="predicted"/>
<name>A0ABU4HM70_9ACTN</name>
<evidence type="ECO:0000313" key="2">
    <source>
        <dbReference type="Proteomes" id="UP001284601"/>
    </source>
</evidence>